<name>F4NZ30_BATDJ</name>
<dbReference type="GO" id="GO:0003723">
    <property type="term" value="F:RNA binding"/>
    <property type="evidence" value="ECO:0000318"/>
    <property type="project" value="GO_Central"/>
</dbReference>
<dbReference type="RefSeq" id="XP_006677285.1">
    <property type="nucleotide sequence ID" value="XM_006677222.1"/>
</dbReference>
<dbReference type="GO" id="GO:0000956">
    <property type="term" value="P:nuclear-transcribed mRNA catabolic process"/>
    <property type="evidence" value="ECO:0000318"/>
    <property type="project" value="GO_Central"/>
</dbReference>
<dbReference type="PANTHER" id="PTHR12341:SF7">
    <property type="entry name" value="5'-3' EXORIBONUCLEASE 1"/>
    <property type="match status" value="1"/>
</dbReference>
<dbReference type="EMBL" id="GL882881">
    <property type="protein sequence ID" value="EGF82132.1"/>
    <property type="molecule type" value="Genomic_DNA"/>
</dbReference>
<gene>
    <name evidence="3" type="ORF">BATDEDRAFT_23455</name>
</gene>
<dbReference type="InterPro" id="IPR004859">
    <property type="entry name" value="Xrn1_N"/>
</dbReference>
<keyword evidence="4" id="KW-1185">Reference proteome</keyword>
<dbReference type="InParanoid" id="F4NZ30"/>
<dbReference type="Pfam" id="PF03159">
    <property type="entry name" value="XRN_N"/>
    <property type="match status" value="1"/>
</dbReference>
<dbReference type="Proteomes" id="UP000007241">
    <property type="component" value="Unassembled WGS sequence"/>
</dbReference>
<evidence type="ECO:0000259" key="2">
    <source>
        <dbReference type="Pfam" id="PF03159"/>
    </source>
</evidence>
<dbReference type="GO" id="GO:0016075">
    <property type="term" value="P:rRNA catabolic process"/>
    <property type="evidence" value="ECO:0000318"/>
    <property type="project" value="GO_Central"/>
</dbReference>
<dbReference type="HOGENOM" id="CLU_375961_0_0_1"/>
<dbReference type="OrthoDB" id="372487at2759"/>
<dbReference type="GeneID" id="18238216"/>
<dbReference type="STRING" id="684364.F4NZ30"/>
<organism evidence="3 4">
    <name type="scientific">Batrachochytrium dendrobatidis (strain JAM81 / FGSC 10211)</name>
    <name type="common">Frog chytrid fungus</name>
    <dbReference type="NCBI Taxonomy" id="684364"/>
    <lineage>
        <taxon>Eukaryota</taxon>
        <taxon>Fungi</taxon>
        <taxon>Fungi incertae sedis</taxon>
        <taxon>Chytridiomycota</taxon>
        <taxon>Chytridiomycota incertae sedis</taxon>
        <taxon>Chytridiomycetes</taxon>
        <taxon>Rhizophydiales</taxon>
        <taxon>Rhizophydiales incertae sedis</taxon>
        <taxon>Batrachochytrium</taxon>
    </lineage>
</organism>
<protein>
    <recommendedName>
        <fullName evidence="2">Xrn1 N-terminal domain-containing protein</fullName>
    </recommendedName>
</protein>
<sequence>MGGTQLWRFLQTVVPTALHQNTAQLKKQPTDHLLMDLTMFIHRSMKADMVVERSLNSSVIASIKSLVQSYKPRQSLFIAIDGAAPIAKLPVQILRRAQYFDKNKHLKAPYGIMNKVHRLDLSPGSAYYGRLELLLKETFDSNAESQSWNQGPYKEFKISGSINSGEGEAKVMKRILELRATNAFDSSQIPETFTMLSGDSDALMHLMVATPDIDCIIQRGWWDSPLSFGFLRKQLASKSPAKDTNRIMHDIAFLTLLLGNDYLDKIQHIGLVKLFNQYLAQQYKKYDTGDIDAKSDGHLVNVEDESITFDLAAIMGAIYPKSNKLLPSDTLLTRKKTGQELQQTKDYFEALTWNLGLLKAGECPDYNFIFMPNDVMDAEYLYIGLTDWISEIGETRWKTEWPQRQNNASTAREATLRSHLEPNQFSIGPYLHSKLAPLISNAHHFKPSVGVFPIMQGIQNLNIIDSFELLISGNVKTTLEVYMLNVTSDLASTSLPGFISFAFVVESFDQSLAEFVNISTIVHTGGTRVHIQTPNVAGPAEQIMLAVGLGLPRTLDQGSTLDLNVQISNGVINVSPINSTLAMGHVNFNLDVGAINTNGLFAKSLKMQTGAGAIHAVANITDHLHLESNSGYIQMDARFVSPLESNEPVRKASIIADDGWIQGSLSSYSTLHVQSRAGPITLDLEPLNISTTTSINDAGVTTLNFVGDYYGTFIAKTSLGKVSVTGEHGFYQGTLDTK</sequence>
<proteinExistence type="inferred from homology"/>
<accession>F4NZ30</accession>
<feature type="domain" description="Xrn1 N-terminal" evidence="2">
    <location>
        <begin position="1"/>
        <end position="207"/>
    </location>
</feature>
<dbReference type="PANTHER" id="PTHR12341">
    <property type="entry name" value="5'-&gt;3' EXORIBONUCLEASE"/>
    <property type="match status" value="1"/>
</dbReference>
<dbReference type="Gene3D" id="3.40.50.12390">
    <property type="match status" value="1"/>
</dbReference>
<evidence type="ECO:0000256" key="1">
    <source>
        <dbReference type="ARBA" id="ARBA00038299"/>
    </source>
</evidence>
<dbReference type="GO" id="GO:0005634">
    <property type="term" value="C:nucleus"/>
    <property type="evidence" value="ECO:0000318"/>
    <property type="project" value="GO_Central"/>
</dbReference>
<evidence type="ECO:0000313" key="3">
    <source>
        <dbReference type="EMBL" id="EGF82132.1"/>
    </source>
</evidence>
<reference evidence="3 4" key="1">
    <citation type="submission" date="2009-12" db="EMBL/GenBank/DDBJ databases">
        <title>The draft genome of Batrachochytrium dendrobatidis.</title>
        <authorList>
            <consortium name="US DOE Joint Genome Institute (JGI-PGF)"/>
            <person name="Kuo A."/>
            <person name="Salamov A."/>
            <person name="Schmutz J."/>
            <person name="Lucas S."/>
            <person name="Pitluck S."/>
            <person name="Rosenblum E."/>
            <person name="Stajich J."/>
            <person name="Eisen M."/>
            <person name="Grigoriev I.V."/>
        </authorList>
    </citation>
    <scope>NUCLEOTIDE SEQUENCE [LARGE SCALE GENOMIC DNA]</scope>
    <source>
        <strain evidence="4">JAM81 / FGSC 10211</strain>
    </source>
</reference>
<comment type="similarity">
    <text evidence="1">Belongs to the 5'-3' exonuclease family.</text>
</comment>
<dbReference type="GO" id="GO:0004534">
    <property type="term" value="F:5'-3' RNA exonuclease activity"/>
    <property type="evidence" value="ECO:0000318"/>
    <property type="project" value="GO_Central"/>
</dbReference>
<evidence type="ECO:0000313" key="4">
    <source>
        <dbReference type="Proteomes" id="UP000007241"/>
    </source>
</evidence>
<dbReference type="AlphaFoldDB" id="F4NZ30"/>
<dbReference type="InterPro" id="IPR027073">
    <property type="entry name" value="5_3_exoribonuclease"/>
</dbReference>